<evidence type="ECO:0000256" key="3">
    <source>
        <dbReference type="ARBA" id="ARBA00012953"/>
    </source>
</evidence>
<reference evidence="10" key="1">
    <citation type="submission" date="2016-12" db="EMBL/GenBank/DDBJ databases">
        <authorList>
            <person name="Varghese N."/>
            <person name="Submissions S."/>
        </authorList>
    </citation>
    <scope>NUCLEOTIDE SEQUENCE [LARGE SCALE GENOMIC DNA]</scope>
    <source>
        <strain evidence="10">DSM 13020</strain>
    </source>
</reference>
<proteinExistence type="inferred from homology"/>
<evidence type="ECO:0000256" key="6">
    <source>
        <dbReference type="ARBA" id="ARBA00022842"/>
    </source>
</evidence>
<evidence type="ECO:0000256" key="7">
    <source>
        <dbReference type="ARBA" id="ARBA00033711"/>
    </source>
</evidence>
<dbReference type="Pfam" id="PF04029">
    <property type="entry name" value="2-ph_phosp"/>
    <property type="match status" value="1"/>
</dbReference>
<dbReference type="RefSeq" id="WP_084634393.1">
    <property type="nucleotide sequence ID" value="NZ_FRDJ01000007.1"/>
</dbReference>
<comment type="cofactor">
    <cofactor evidence="1 8">
        <name>Mg(2+)</name>
        <dbReference type="ChEBI" id="CHEBI:18420"/>
    </cofactor>
</comment>
<dbReference type="InterPro" id="IPR036702">
    <property type="entry name" value="ComB-like_sf"/>
</dbReference>
<dbReference type="AlphaFoldDB" id="A0A1M7SZG4"/>
<dbReference type="PANTHER" id="PTHR37311:SF1">
    <property type="entry name" value="2-PHOSPHOSULFOLACTATE PHOSPHATASE-RELATED"/>
    <property type="match status" value="1"/>
</dbReference>
<dbReference type="GO" id="GO:0050545">
    <property type="term" value="F:sulfopyruvate decarboxylase activity"/>
    <property type="evidence" value="ECO:0007669"/>
    <property type="project" value="TreeGrafter"/>
</dbReference>
<sequence>MLTTFLTHNELDTISYTFQAAIVIDVLRATSTIVTALSNGARFVIPVGKIEEAVDIKRIQPDLILSGERNGIKPQGFDLGNSPLEYSEEVVSGKGIILTTSNGTKAIQKAKKIAGNVYIAAFLNISYVVEQLSAYENIAIICAGNESEVSYEDTQLAGFIISKLTECKRYSLSDSSLIALRTWEAIRRPDFSGTHSQKLIELGFGRDVDFCQKIDVFPSVPICKGERIVRNLIK</sequence>
<evidence type="ECO:0000256" key="8">
    <source>
        <dbReference type="HAMAP-Rule" id="MF_00490"/>
    </source>
</evidence>
<evidence type="ECO:0000313" key="9">
    <source>
        <dbReference type="EMBL" id="SHN63860.1"/>
    </source>
</evidence>
<dbReference type="Proteomes" id="UP000184207">
    <property type="component" value="Unassembled WGS sequence"/>
</dbReference>
<evidence type="ECO:0000256" key="5">
    <source>
        <dbReference type="ARBA" id="ARBA00022801"/>
    </source>
</evidence>
<name>A0A1M7SZG4_FERGO</name>
<evidence type="ECO:0000313" key="10">
    <source>
        <dbReference type="Proteomes" id="UP000184207"/>
    </source>
</evidence>
<protein>
    <recommendedName>
        <fullName evidence="4 8">Probable 2-phosphosulfolactate phosphatase</fullName>
        <ecNumber evidence="3 8">3.1.3.71</ecNumber>
    </recommendedName>
</protein>
<comment type="catalytic activity">
    <reaction evidence="7 8">
        <text>(2R)-O-phospho-3-sulfolactate + H2O = (2R)-3-sulfolactate + phosphate</text>
        <dbReference type="Rhea" id="RHEA:23416"/>
        <dbReference type="ChEBI" id="CHEBI:15377"/>
        <dbReference type="ChEBI" id="CHEBI:15597"/>
        <dbReference type="ChEBI" id="CHEBI:43474"/>
        <dbReference type="ChEBI" id="CHEBI:58738"/>
        <dbReference type="EC" id="3.1.3.71"/>
    </reaction>
</comment>
<evidence type="ECO:0000256" key="2">
    <source>
        <dbReference type="ARBA" id="ARBA00009997"/>
    </source>
</evidence>
<keyword evidence="10" id="KW-1185">Reference proteome</keyword>
<dbReference type="EMBL" id="FRDJ01000007">
    <property type="protein sequence ID" value="SHN63860.1"/>
    <property type="molecule type" value="Genomic_DNA"/>
</dbReference>
<gene>
    <name evidence="8" type="primary">comB</name>
    <name evidence="9" type="ORF">SAMN02745226_01389</name>
</gene>
<dbReference type="GO" id="GO:0050532">
    <property type="term" value="F:2-phosphosulfolactate phosphatase activity"/>
    <property type="evidence" value="ECO:0007669"/>
    <property type="project" value="UniProtKB-UniRule"/>
</dbReference>
<evidence type="ECO:0000256" key="1">
    <source>
        <dbReference type="ARBA" id="ARBA00001946"/>
    </source>
</evidence>
<dbReference type="STRING" id="1121883.SAMN02745226_01389"/>
<accession>A0A1M7SZG4</accession>
<evidence type="ECO:0000256" key="4">
    <source>
        <dbReference type="ARBA" id="ARBA00021948"/>
    </source>
</evidence>
<dbReference type="SUPFAM" id="SSF142823">
    <property type="entry name" value="ComB-like"/>
    <property type="match status" value="1"/>
</dbReference>
<dbReference type="GO" id="GO:0000287">
    <property type="term" value="F:magnesium ion binding"/>
    <property type="evidence" value="ECO:0007669"/>
    <property type="project" value="UniProtKB-UniRule"/>
</dbReference>
<dbReference type="HAMAP" id="MF_00490">
    <property type="entry name" value="ComB"/>
    <property type="match status" value="1"/>
</dbReference>
<keyword evidence="6 8" id="KW-0460">Magnesium</keyword>
<dbReference type="InterPro" id="IPR005238">
    <property type="entry name" value="ComB-like"/>
</dbReference>
<comment type="similarity">
    <text evidence="2 8">Belongs to the ComB family.</text>
</comment>
<dbReference type="FunFam" id="3.90.1560.10:FF:000001">
    <property type="entry name" value="Probable 2-phosphosulfolactate phosphatase"/>
    <property type="match status" value="1"/>
</dbReference>
<organism evidence="9 10">
    <name type="scientific">Fervidobacterium gondwanense DSM 13020</name>
    <dbReference type="NCBI Taxonomy" id="1121883"/>
    <lineage>
        <taxon>Bacteria</taxon>
        <taxon>Thermotogati</taxon>
        <taxon>Thermotogota</taxon>
        <taxon>Thermotogae</taxon>
        <taxon>Thermotogales</taxon>
        <taxon>Fervidobacteriaceae</taxon>
        <taxon>Fervidobacterium</taxon>
    </lineage>
</organism>
<dbReference type="EC" id="3.1.3.71" evidence="3 8"/>
<dbReference type="Gene3D" id="3.90.1560.10">
    <property type="entry name" value="ComB-like"/>
    <property type="match status" value="1"/>
</dbReference>
<dbReference type="PANTHER" id="PTHR37311">
    <property type="entry name" value="2-PHOSPHOSULFOLACTATE PHOSPHATASE-RELATED"/>
    <property type="match status" value="1"/>
</dbReference>
<keyword evidence="5 8" id="KW-0378">Hydrolase</keyword>